<feature type="domain" description="FAT" evidence="15">
    <location>
        <begin position="1524"/>
        <end position="2103"/>
    </location>
</feature>
<dbReference type="PROSITE" id="PS00916">
    <property type="entry name" value="PI3_4_KINASE_2"/>
    <property type="match status" value="1"/>
</dbReference>
<dbReference type="Gene3D" id="1.10.1070.11">
    <property type="entry name" value="Phosphatidylinositol 3-/4-kinase, catalytic domain"/>
    <property type="match status" value="1"/>
</dbReference>
<accession>A0A8R1TY16</accession>
<feature type="transmembrane region" description="Helical" evidence="13">
    <location>
        <begin position="2413"/>
        <end position="2435"/>
    </location>
</feature>
<dbReference type="Pfam" id="PF02260">
    <property type="entry name" value="FATC"/>
    <property type="match status" value="1"/>
</dbReference>
<dbReference type="GO" id="GO:0005694">
    <property type="term" value="C:chromosome"/>
    <property type="evidence" value="ECO:0007669"/>
    <property type="project" value="TreeGrafter"/>
</dbReference>
<dbReference type="AlphaFoldDB" id="A0A8R1TY16"/>
<dbReference type="InterPro" id="IPR018936">
    <property type="entry name" value="PI3/4_kinase_CS"/>
</dbReference>
<evidence type="ECO:0000313" key="18">
    <source>
        <dbReference type="Proteomes" id="UP000024404"/>
    </source>
</evidence>
<keyword evidence="13" id="KW-0812">Transmembrane</keyword>
<keyword evidence="5" id="KW-0808">Transferase</keyword>
<dbReference type="GO" id="GO:0004674">
    <property type="term" value="F:protein serine/threonine kinase activity"/>
    <property type="evidence" value="ECO:0007669"/>
    <property type="project" value="UniProtKB-KW"/>
</dbReference>
<feature type="domain" description="FATC" evidence="16">
    <location>
        <begin position="2584"/>
        <end position="2616"/>
    </location>
</feature>
<dbReference type="GO" id="GO:0005634">
    <property type="term" value="C:nucleus"/>
    <property type="evidence" value="ECO:0007669"/>
    <property type="project" value="UniProtKB-SubCell"/>
</dbReference>
<dbReference type="PROSITE" id="PS51190">
    <property type="entry name" value="FATC"/>
    <property type="match status" value="1"/>
</dbReference>
<proteinExistence type="inferred from homology"/>
<dbReference type="PANTHER" id="PTHR11139">
    <property type="entry name" value="ATAXIA TELANGIECTASIA MUTATED ATM -RELATED"/>
    <property type="match status" value="1"/>
</dbReference>
<dbReference type="Gene3D" id="3.30.1010.10">
    <property type="entry name" value="Phosphatidylinositol 3-kinase Catalytic Subunit, Chain A, domain 4"/>
    <property type="match status" value="1"/>
</dbReference>
<dbReference type="GO" id="GO:0005524">
    <property type="term" value="F:ATP binding"/>
    <property type="evidence" value="ECO:0007669"/>
    <property type="project" value="UniProtKB-KW"/>
</dbReference>
<evidence type="ECO:0000259" key="16">
    <source>
        <dbReference type="PROSITE" id="PS51190"/>
    </source>
</evidence>
<dbReference type="InterPro" id="IPR014009">
    <property type="entry name" value="PIK_FAT"/>
</dbReference>
<dbReference type="Pfam" id="PF02259">
    <property type="entry name" value="FAT"/>
    <property type="match status" value="1"/>
</dbReference>
<feature type="domain" description="PI3K/PI4K catalytic" evidence="14">
    <location>
        <begin position="2246"/>
        <end position="2568"/>
    </location>
</feature>
<evidence type="ECO:0000256" key="9">
    <source>
        <dbReference type="ARBA" id="ARBA00022840"/>
    </source>
</evidence>
<evidence type="ECO:0000256" key="10">
    <source>
        <dbReference type="ARBA" id="ARBA00023204"/>
    </source>
</evidence>
<evidence type="ECO:0000256" key="2">
    <source>
        <dbReference type="ARBA" id="ARBA00010769"/>
    </source>
</evidence>
<dbReference type="SMART" id="SM00802">
    <property type="entry name" value="UME"/>
    <property type="match status" value="1"/>
</dbReference>
<dbReference type="Pfam" id="PF00454">
    <property type="entry name" value="PI3_PI4_kinase"/>
    <property type="match status" value="1"/>
</dbReference>
<dbReference type="InterPro" id="IPR036940">
    <property type="entry name" value="PI3/4_kinase_cat_sf"/>
</dbReference>
<dbReference type="Pfam" id="PF23593">
    <property type="entry name" value="HEAT_ATR"/>
    <property type="match status" value="1"/>
</dbReference>
<evidence type="ECO:0000256" key="12">
    <source>
        <dbReference type="ARBA" id="ARBA00024420"/>
    </source>
</evidence>
<name>A0A8R1TY16_ONCVO</name>
<dbReference type="InterPro" id="IPR003151">
    <property type="entry name" value="PIK-rel_kinase_FAT"/>
</dbReference>
<evidence type="ECO:0000256" key="8">
    <source>
        <dbReference type="ARBA" id="ARBA00022777"/>
    </source>
</evidence>
<keyword evidence="11" id="KW-0539">Nucleus</keyword>
<keyword evidence="13" id="KW-0472">Membrane</keyword>
<evidence type="ECO:0000259" key="14">
    <source>
        <dbReference type="PROSITE" id="PS50290"/>
    </source>
</evidence>
<dbReference type="PROSITE" id="PS51189">
    <property type="entry name" value="FAT"/>
    <property type="match status" value="1"/>
</dbReference>
<dbReference type="CDD" id="cd00892">
    <property type="entry name" value="PIKKc_ATR"/>
    <property type="match status" value="1"/>
</dbReference>
<keyword evidence="8" id="KW-0418">Kinase</keyword>
<evidence type="ECO:0000259" key="15">
    <source>
        <dbReference type="PROSITE" id="PS51189"/>
    </source>
</evidence>
<evidence type="ECO:0000256" key="1">
    <source>
        <dbReference type="ARBA" id="ARBA00004123"/>
    </source>
</evidence>
<dbReference type="EnsemblMetazoa" id="OVOC7774.1">
    <property type="protein sequence ID" value="OVOC7774.1"/>
    <property type="gene ID" value="WBGene00244583"/>
</dbReference>
<keyword evidence="7" id="KW-0227">DNA damage</keyword>
<dbReference type="InterPro" id="IPR000403">
    <property type="entry name" value="PI3/4_kinase_cat_dom"/>
</dbReference>
<dbReference type="GO" id="GO:0000723">
    <property type="term" value="P:telomere maintenance"/>
    <property type="evidence" value="ECO:0007669"/>
    <property type="project" value="TreeGrafter"/>
</dbReference>
<keyword evidence="13" id="KW-1133">Transmembrane helix</keyword>
<dbReference type="OMA" id="SKKAYEC"/>
<dbReference type="InterPro" id="IPR050517">
    <property type="entry name" value="DDR_Repair_Kinase"/>
</dbReference>
<dbReference type="InterPro" id="IPR016024">
    <property type="entry name" value="ARM-type_fold"/>
</dbReference>
<dbReference type="SMART" id="SM01343">
    <property type="entry name" value="FATC"/>
    <property type="match status" value="1"/>
</dbReference>
<keyword evidence="6" id="KW-0547">Nucleotide-binding</keyword>
<dbReference type="SUPFAM" id="SSF56112">
    <property type="entry name" value="Protein kinase-like (PK-like)"/>
    <property type="match status" value="1"/>
</dbReference>
<dbReference type="Proteomes" id="UP000024404">
    <property type="component" value="Unassembled WGS sequence"/>
</dbReference>
<evidence type="ECO:0000256" key="13">
    <source>
        <dbReference type="SAM" id="Phobius"/>
    </source>
</evidence>
<evidence type="ECO:0000313" key="17">
    <source>
        <dbReference type="EnsemblMetazoa" id="OVOC7774.1"/>
    </source>
</evidence>
<reference evidence="18" key="1">
    <citation type="submission" date="2013-10" db="EMBL/GenBank/DDBJ databases">
        <title>Genome sequencing of Onchocerca volvulus.</title>
        <authorList>
            <person name="Cotton J."/>
            <person name="Tsai J."/>
            <person name="Stanley E."/>
            <person name="Tracey A."/>
            <person name="Holroyd N."/>
            <person name="Lustigman S."/>
            <person name="Berriman M."/>
        </authorList>
    </citation>
    <scope>NUCLEOTIDE SEQUENCE</scope>
</reference>
<keyword evidence="18" id="KW-1185">Reference proteome</keyword>
<dbReference type="PROSITE" id="PS50290">
    <property type="entry name" value="PI3_4_KINASE_3"/>
    <property type="match status" value="1"/>
</dbReference>
<dbReference type="InterPro" id="IPR011009">
    <property type="entry name" value="Kinase-like_dom_sf"/>
</dbReference>
<dbReference type="SMART" id="SM00146">
    <property type="entry name" value="PI3Kc"/>
    <property type="match status" value="1"/>
</dbReference>
<sequence>MELNGQSNQQQQQQQELQSEKEGFEYIDILLENLEQLRPFANRRNFSPHFSQKDVYMLYKIVAEEFSEKLRQSILDGDNVEYLTHFPDLLEIYCTVDRNSQTSNVISNEQIVWTIGRFISVLSSPVVYRKFGILYQDCIIELTKLLEPSFVLFVQKQVVFILKDMVDKKNPLVFKVNDSNEQILFTTPMGDIVLESVTFTVNCLSGSDSIIQDLLLSVLQHGTINESVILNEDVLIYLWFCLLQIILSGTSEAKIKAILITQRLLSMDACNAVFADLLFDDLLAVEQWLYNLAPELVGDEELHLKEALKTCEHTFGDAFRNIDKCETFNKIEFYYCLKWTKQVAEICSSRVRPDERLVNMLIDLCSVNLRIKESIREEYCILSTYLYMVVSKIFECELEIKAENIGELLEFIFEVLEHSDISSSLLLKKLSEQLAFARERYIGSEITKYLRMREVMIVALKKTLKKDKINIFIAKIIPEATEVIEIIENISKMPDVGREVLAALISLISAFTEHVETGIDFWLVILSLPWLQITELVADLKCFDQALPALSQIHKLSLRCSRYLSVDIKSSTIPALGHLNVCPEWRRKVYIAALTSTEISLLRTAVEHFPSFIFSIERNALEFLLNHVLYHGMHALQNDDKTELCPAVLKAVARTLCFISMGKRLADDEICMMCRQKETANRNLEIKLDKIFELIKKAVHGNTAAKLGCCELLASLLNHISFAVLKRYEAEMLCTLILMKETDEDVQSEFQWCLKPIMELKLENVQYEVLKIIGDLQTLPETLGNFKLHAMSCLINSQDDNVFLVCLNQLLNMAFIPDCAFLVAEIKHAIEDRMEKYAPHLHLRRWFLRKKNYIMENLAKWIIFGYSEETKPLKRDSFSQFVDKKFERNIEYALNVIIEMFDFSKDDMESFMRDACPEFVTSLLLDCMAKRQKVQMALDIIVRIRRIQPEILMEESLPLLLVKHLLKDLSTEIMQDALNFIGVYTKGGCNWSTLVSKKAYECTVCLLQHLCFHEEKAMMHIKNLHKLTYGRNYPFSFTTFIRESYLGILLHFRQAANDDRFYDKRLILVSSLCKMMAMIKRDGTDFLDRTADKMLIVLRAFTPLGTAVIEMWKVYLKTLSDEILVKLLPQTLVSIVPLLQYEQARELLRYIFDERQLDFTSNEDFERTALVFWNNPKISINEYLSPELGKSSPESVFHACASLLKESYEEVGEVVLHKLLNMLNKCGELLDSSFDSVAAELVPSLLQIIRKSSLVECRYLASLALGSLGAIDPGRIGLSLARNINGDHHNVRFVFVDSGEKFYIELLERAAVAFSGVLDASMQVECSYSIQTVLQELLGRHGSVNSHLWDLLSEQCQNSLAMLRKSSFILHKPLQQLPSKRPIIECEQVEDFRSWLNLWYKITAAKILDEKLKIFFGALEGLVNADIVFASFILPQLILQSIIEHNVTCMNEIVMEIIAVLQRAIVDRGWPRSAAHLIFAVIDCLERYAYHRRFLKIPADRTLQRILEILSNVTTQTWSDGNCLIVAAAGVCHCTTRALKWCEQYAIGYDENGQTLFKPEQFSFLEKIYFDLGDMDGVAGAFETIRSYTEPTVNDRILSLKADGNYWDALPLYGKSTNIESSYIKCLLRLNEPRLALSGITDLLGKSENVEFQEELHSCQLEAMWQLQLWDDLTDLMYKKPKTTTCGATYASVICSLRNQQFDLMDECLTNARMRLTDALTAMTIEDSDTYTQAYKNITQLHVLAEIEDAKSSLKLQNNGILTVEDLAKVLSVWQKRAAKAIQCASVLEPILNVRRSLLGLLDNDIGRGSICDLFLQSCRLARHDGHLQVAWSYLSHAKALNVNQFEVEMEEARYLFQKGSQVQAIQILSNLLKRRFLDKVELLKNISCDKDICSKQQYSKLKNGNEDFIKAQLLLAEYSLRAGAGSYGDFYKIYSSLPLIAEPSEDLFYRVAVFLDKYMYSKNENAEAHNVIMILKAYRRVLKHGKSYLFHVMPRMLSIWLDYTQKLAENENVEPPLKINAKELSLRSSKSEDKDIREINGVIYDGFKCLDHYIFYAAFAQLISRITHPNEEVFQILKMILSKLMVEYPHQCLWQSIAVFRCDADKQPLRFTRCRAVYDLAKRSDETGQLKNLIPQYEYVAAAFIKVAEDSCPIGTQSPFSQRYAYLSEYFRSGKISPTIWTTERAQGKDKKEPIRPSIVVPLHKMIEQAIPTSVLSTLSQFPNANLEQAVSNNIKFSAIYIHSIDEEFTVMKSLIRPKKITIVGSDGKKYPLMCKAKDELRKDARLMDFNRMVNALLHQNADARRRQLHVRTYNVIPLQISFIFLIITLLPDAGGLIEWIPNLQTYRSVVEQLVMEKCNSVMTDKEWFIRWIPNGTDEEKLVRLRTEYYPRHPIVMPEWFRRSFSDSCRWYAARLAFTYTSAVMSMIGFILGLGDRHGENLLLDLISGDAIHVDFNLLFNKGENLNVPEVVPFRLTRNIVAGFGATGVEGAFRRSCETTMRVLREHDEALLTVLQTFVHDPLLEWMHSENRAQQYKQKKRNDTKLSSPAAQQQAQEAIDMIRSRLIGHIITPKIYRTEMNNPPMSIEGQVGRLIDIARDELNLARMYIGWCPFI</sequence>
<organism evidence="17 18">
    <name type="scientific">Onchocerca volvulus</name>
    <dbReference type="NCBI Taxonomy" id="6282"/>
    <lineage>
        <taxon>Eukaryota</taxon>
        <taxon>Metazoa</taxon>
        <taxon>Ecdysozoa</taxon>
        <taxon>Nematoda</taxon>
        <taxon>Chromadorea</taxon>
        <taxon>Rhabditida</taxon>
        <taxon>Spirurina</taxon>
        <taxon>Spiruromorpha</taxon>
        <taxon>Filarioidea</taxon>
        <taxon>Onchocercidae</taxon>
        <taxon>Onchocerca</taxon>
    </lineage>
</organism>
<keyword evidence="4" id="KW-0723">Serine/threonine-protein kinase</keyword>
<evidence type="ECO:0000256" key="5">
    <source>
        <dbReference type="ARBA" id="ARBA00022679"/>
    </source>
</evidence>
<evidence type="ECO:0000256" key="6">
    <source>
        <dbReference type="ARBA" id="ARBA00022741"/>
    </source>
</evidence>
<dbReference type="InterPro" id="IPR012993">
    <property type="entry name" value="UME"/>
</dbReference>
<dbReference type="GO" id="GO:0000077">
    <property type="term" value="P:DNA damage checkpoint signaling"/>
    <property type="evidence" value="ECO:0007669"/>
    <property type="project" value="TreeGrafter"/>
</dbReference>
<dbReference type="InterPro" id="IPR003152">
    <property type="entry name" value="FATC_dom"/>
</dbReference>
<feature type="transmembrane region" description="Helical" evidence="13">
    <location>
        <begin position="2318"/>
        <end position="2339"/>
    </location>
</feature>
<dbReference type="GO" id="GO:0006281">
    <property type="term" value="P:DNA repair"/>
    <property type="evidence" value="ECO:0007669"/>
    <property type="project" value="UniProtKB-KW"/>
</dbReference>
<dbReference type="EMBL" id="CMVM020000232">
    <property type="status" value="NOT_ANNOTATED_CDS"/>
    <property type="molecule type" value="Genomic_DNA"/>
</dbReference>
<reference evidence="17" key="2">
    <citation type="submission" date="2022-06" db="UniProtKB">
        <authorList>
            <consortium name="EnsemblMetazoa"/>
        </authorList>
    </citation>
    <scope>IDENTIFICATION</scope>
</reference>
<protein>
    <recommendedName>
        <fullName evidence="12">Serine/threonine-protein kinase ATR</fullName>
        <ecNumber evidence="3">2.7.11.1</ecNumber>
    </recommendedName>
</protein>
<dbReference type="SUPFAM" id="SSF48371">
    <property type="entry name" value="ARM repeat"/>
    <property type="match status" value="1"/>
</dbReference>
<comment type="subcellular location">
    <subcellularLocation>
        <location evidence="1">Nucleus</location>
    </subcellularLocation>
</comment>
<keyword evidence="9" id="KW-0067">ATP-binding</keyword>
<evidence type="ECO:0000256" key="7">
    <source>
        <dbReference type="ARBA" id="ARBA00022763"/>
    </source>
</evidence>
<evidence type="ECO:0000256" key="4">
    <source>
        <dbReference type="ARBA" id="ARBA00022527"/>
    </source>
</evidence>
<evidence type="ECO:0000256" key="11">
    <source>
        <dbReference type="ARBA" id="ARBA00023242"/>
    </source>
</evidence>
<dbReference type="EC" id="2.7.11.1" evidence="3"/>
<dbReference type="PANTHER" id="PTHR11139:SF69">
    <property type="entry name" value="SERINE_THREONINE-PROTEIN KINASE ATR"/>
    <property type="match status" value="1"/>
</dbReference>
<keyword evidence="10" id="KW-0234">DNA repair</keyword>
<comment type="similarity">
    <text evidence="2">Belongs to the PI3/PI4-kinase family. ATM subfamily.</text>
</comment>
<evidence type="ECO:0000256" key="3">
    <source>
        <dbReference type="ARBA" id="ARBA00012513"/>
    </source>
</evidence>
<dbReference type="InterPro" id="IPR057564">
    <property type="entry name" value="HEAT_ATR"/>
</dbReference>